<comment type="subcellular location">
    <subcellularLocation>
        <location evidence="1">Cell outer membrane</location>
        <topology evidence="1">Multi-pass membrane protein</topology>
    </subcellularLocation>
</comment>
<evidence type="ECO:0000256" key="8">
    <source>
        <dbReference type="ARBA" id="ARBA00023047"/>
    </source>
</evidence>
<dbReference type="InterPro" id="IPR003715">
    <property type="entry name" value="Poly_export_N"/>
</dbReference>
<keyword evidence="4" id="KW-1134">Transmembrane beta strand</keyword>
<evidence type="ECO:0000256" key="7">
    <source>
        <dbReference type="ARBA" id="ARBA00022729"/>
    </source>
</evidence>
<gene>
    <name evidence="19" type="ORF">FH603_2777</name>
</gene>
<feature type="domain" description="Soluble ligand binding" evidence="17">
    <location>
        <begin position="667"/>
        <end position="707"/>
    </location>
</feature>
<evidence type="ECO:0000259" key="17">
    <source>
        <dbReference type="Pfam" id="PF10531"/>
    </source>
</evidence>
<evidence type="ECO:0000256" key="3">
    <source>
        <dbReference type="ARBA" id="ARBA00022448"/>
    </source>
</evidence>
<feature type="domain" description="Soluble ligand binding" evidence="17">
    <location>
        <begin position="484"/>
        <end position="532"/>
    </location>
</feature>
<dbReference type="InterPro" id="IPR019554">
    <property type="entry name" value="Soluble_ligand-bd"/>
</dbReference>
<keyword evidence="20" id="KW-1185">Reference proteome</keyword>
<dbReference type="Gene3D" id="3.10.560.10">
    <property type="entry name" value="Outer membrane lipoprotein wza domain like"/>
    <property type="match status" value="6"/>
</dbReference>
<dbReference type="InterPro" id="IPR049712">
    <property type="entry name" value="Poly_export"/>
</dbReference>
<reference evidence="19 20" key="1">
    <citation type="submission" date="2019-06" db="EMBL/GenBank/DDBJ databases">
        <title>Spirosoma utsteinense sp. nov. isolated from Antarctic ice-free soils.</title>
        <authorList>
            <person name="Tahon G."/>
        </authorList>
    </citation>
    <scope>NUCLEOTIDE SEQUENCE [LARGE SCALE GENOMIC DNA]</scope>
    <source>
        <strain evidence="19 20">LMG 31447</strain>
    </source>
</reference>
<feature type="domain" description="SLBB" evidence="18">
    <location>
        <begin position="586"/>
        <end position="659"/>
    </location>
</feature>
<dbReference type="PANTHER" id="PTHR33619">
    <property type="entry name" value="POLYSACCHARIDE EXPORT PROTEIN GFCE-RELATED"/>
    <property type="match status" value="1"/>
</dbReference>
<accession>A0ABR6W8H8</accession>
<keyword evidence="6" id="KW-0812">Transmembrane</keyword>
<evidence type="ECO:0000256" key="10">
    <source>
        <dbReference type="ARBA" id="ARBA00023114"/>
    </source>
</evidence>
<feature type="domain" description="Polysaccharide export protein N-terminal" evidence="16">
    <location>
        <begin position="139"/>
        <end position="203"/>
    </location>
</feature>
<dbReference type="RefSeq" id="WP_186738052.1">
    <property type="nucleotide sequence ID" value="NZ_VFIA01000015.1"/>
</dbReference>
<evidence type="ECO:0000256" key="13">
    <source>
        <dbReference type="ARBA" id="ARBA00023237"/>
    </source>
</evidence>
<dbReference type="Pfam" id="PF22461">
    <property type="entry name" value="SLBB_2"/>
    <property type="match status" value="1"/>
</dbReference>
<evidence type="ECO:0000259" key="18">
    <source>
        <dbReference type="Pfam" id="PF22461"/>
    </source>
</evidence>
<evidence type="ECO:0000256" key="12">
    <source>
        <dbReference type="ARBA" id="ARBA00023139"/>
    </source>
</evidence>
<feature type="domain" description="Soluble ligand binding" evidence="17">
    <location>
        <begin position="313"/>
        <end position="355"/>
    </location>
</feature>
<protein>
    <submittedName>
        <fullName evidence="19">Protein involved in polysaccharide export with SLBB domain</fullName>
    </submittedName>
</protein>
<keyword evidence="7" id="KW-0732">Signal</keyword>
<dbReference type="EMBL" id="VFIA01000015">
    <property type="protein sequence ID" value="MBC3792266.1"/>
    <property type="molecule type" value="Genomic_DNA"/>
</dbReference>
<keyword evidence="5" id="KW-0762">Sugar transport</keyword>
<feature type="compositionally biased region" description="Pro residues" evidence="15">
    <location>
        <begin position="104"/>
        <end position="115"/>
    </location>
</feature>
<evidence type="ECO:0000256" key="4">
    <source>
        <dbReference type="ARBA" id="ARBA00022452"/>
    </source>
</evidence>
<dbReference type="InterPro" id="IPR054765">
    <property type="entry name" value="SLBB_dom"/>
</dbReference>
<keyword evidence="14" id="KW-0449">Lipoprotein</keyword>
<keyword evidence="12" id="KW-0564">Palmitate</keyword>
<keyword evidence="10" id="KW-0626">Porin</keyword>
<evidence type="ECO:0000256" key="11">
    <source>
        <dbReference type="ARBA" id="ARBA00023136"/>
    </source>
</evidence>
<feature type="region of interest" description="Disordered" evidence="15">
    <location>
        <begin position="94"/>
        <end position="116"/>
    </location>
</feature>
<feature type="domain" description="Soluble ligand binding" evidence="17">
    <location>
        <begin position="226"/>
        <end position="272"/>
    </location>
</feature>
<dbReference type="Pfam" id="PF02563">
    <property type="entry name" value="Poly_export"/>
    <property type="match status" value="1"/>
</dbReference>
<keyword evidence="3" id="KW-0813">Transport</keyword>
<proteinExistence type="inferred from homology"/>
<comment type="caution">
    <text evidence="19">The sequence shown here is derived from an EMBL/GenBank/DDBJ whole genome shotgun (WGS) entry which is preliminary data.</text>
</comment>
<evidence type="ECO:0000256" key="2">
    <source>
        <dbReference type="ARBA" id="ARBA00009450"/>
    </source>
</evidence>
<organism evidence="19 20">
    <name type="scientific">Spirosoma utsteinense</name>
    <dbReference type="NCBI Taxonomy" id="2585773"/>
    <lineage>
        <taxon>Bacteria</taxon>
        <taxon>Pseudomonadati</taxon>
        <taxon>Bacteroidota</taxon>
        <taxon>Cytophagia</taxon>
        <taxon>Cytophagales</taxon>
        <taxon>Cytophagaceae</taxon>
        <taxon>Spirosoma</taxon>
    </lineage>
</organism>
<keyword evidence="9" id="KW-0406">Ion transport</keyword>
<dbReference type="Pfam" id="PF10531">
    <property type="entry name" value="SLBB"/>
    <property type="match status" value="5"/>
</dbReference>
<evidence type="ECO:0000256" key="15">
    <source>
        <dbReference type="SAM" id="MobiDB-lite"/>
    </source>
</evidence>
<comment type="similarity">
    <text evidence="2">Belongs to the BexD/CtrA/VexA family.</text>
</comment>
<feature type="domain" description="Soluble ligand binding" evidence="17">
    <location>
        <begin position="393"/>
        <end position="438"/>
    </location>
</feature>
<dbReference type="Proteomes" id="UP000700732">
    <property type="component" value="Unassembled WGS sequence"/>
</dbReference>
<evidence type="ECO:0000256" key="5">
    <source>
        <dbReference type="ARBA" id="ARBA00022597"/>
    </source>
</evidence>
<keyword evidence="8" id="KW-0625">Polysaccharide transport</keyword>
<evidence type="ECO:0000256" key="6">
    <source>
        <dbReference type="ARBA" id="ARBA00022692"/>
    </source>
</evidence>
<dbReference type="PANTHER" id="PTHR33619:SF3">
    <property type="entry name" value="POLYSACCHARIDE EXPORT PROTEIN GFCE-RELATED"/>
    <property type="match status" value="1"/>
</dbReference>
<keyword evidence="13" id="KW-0998">Cell outer membrane</keyword>
<evidence type="ECO:0000256" key="1">
    <source>
        <dbReference type="ARBA" id="ARBA00004571"/>
    </source>
</evidence>
<evidence type="ECO:0000313" key="20">
    <source>
        <dbReference type="Proteomes" id="UP000700732"/>
    </source>
</evidence>
<name>A0ABR6W8H8_9BACT</name>
<keyword evidence="11" id="KW-0472">Membrane</keyword>
<evidence type="ECO:0000256" key="9">
    <source>
        <dbReference type="ARBA" id="ARBA00023065"/>
    </source>
</evidence>
<evidence type="ECO:0000313" key="19">
    <source>
        <dbReference type="EMBL" id="MBC3792266.1"/>
    </source>
</evidence>
<evidence type="ECO:0000256" key="14">
    <source>
        <dbReference type="ARBA" id="ARBA00023288"/>
    </source>
</evidence>
<evidence type="ECO:0000259" key="16">
    <source>
        <dbReference type="Pfam" id="PF02563"/>
    </source>
</evidence>
<sequence>MSIERYAFQPSALAIRLLLACFLWTQLTHAQSVETLTDAQLKEFVRQAQAGGMTDVQIEALARTRGFPAVDIEKVRQRVGTLVGGAAKPAAAAAARTSVVREQPPTPAPPAPQPPSAVFGASLFSNASLTFEPDLRIATPRHYIVGPDDELIIDVYGNAQQTYRPRVSPEGSIRVENLSPIQVSGLTIEQAEQRIVGRLKTLYQGLNAAGGGVMAQVTLGSVRSIKVTMLGQVVRPGTYTLSSLATVFNALYASGGPMPERGSFRDVRVYRNNRLVRRLDMYDFLLRADQKDNIRLNDQDVIFVDHYRTRIELAGEVKQPGLYEVRPGETIQTVLAFSGGFSDRAYTASISLRRNTPTEQQLITIPTAVLPEFIPQAGDRYLVGAILDRIDNKVSIEGAVFRPGTYEHLKNLTLRQLVRTAEGLREDAFLNRATIHRLRENIDPELISVDLGKVMRQEQPDVPLRPNDRVQISALNDLREQRTVSVLGAVNRGGTFAFTDSMTVASLVLLAGGFTDAAIASRMEIARRIRNDTAGLTADQTIRLLSFAIDRDLRLRPIDARLTLQPFDQVYVRASPRYETQQGAMLAGEVLYPGPYAIRAKSDRISDLIARAGGLSSEAYPSAARFMRQGERVSVDLNTILDDPALAGNLLLQDGDVLTIPRRPELIRIQGEVLNPATVAFEPSKSLRDYIDEAGGFTSKAMKRKIYAVAASGKIRRTRSWCWVPAFPRPERGMDIVVPAKRSKDQPRLSASERITVLTVIVSASALLVTALRAVTAL</sequence>